<evidence type="ECO:0000259" key="3">
    <source>
        <dbReference type="Pfam" id="PF00808"/>
    </source>
</evidence>
<keyword evidence="5" id="KW-1185">Reference proteome</keyword>
<evidence type="ECO:0000256" key="1">
    <source>
        <dbReference type="ARBA" id="ARBA00004123"/>
    </source>
</evidence>
<dbReference type="GO" id="GO:0017054">
    <property type="term" value="C:negative cofactor 2 complex"/>
    <property type="evidence" value="ECO:0007669"/>
    <property type="project" value="TreeGrafter"/>
</dbReference>
<organism evidence="4 5">
    <name type="scientific">Laetiporus sulphureus 93-53</name>
    <dbReference type="NCBI Taxonomy" id="1314785"/>
    <lineage>
        <taxon>Eukaryota</taxon>
        <taxon>Fungi</taxon>
        <taxon>Dikarya</taxon>
        <taxon>Basidiomycota</taxon>
        <taxon>Agaricomycotina</taxon>
        <taxon>Agaricomycetes</taxon>
        <taxon>Polyporales</taxon>
        <taxon>Laetiporus</taxon>
    </lineage>
</organism>
<dbReference type="PANTHER" id="PTHR10252:SF5">
    <property type="entry name" value="DR1-ASSOCIATED COREPRESSOR"/>
    <property type="match status" value="1"/>
</dbReference>
<gene>
    <name evidence="4" type="ORF">LAESUDRAFT_628955</name>
</gene>
<dbReference type="FunCoup" id="A0A165B0L9">
    <property type="interactions" value="462"/>
</dbReference>
<dbReference type="InterPro" id="IPR009072">
    <property type="entry name" value="Histone-fold"/>
</dbReference>
<name>A0A165B0L9_9APHY</name>
<dbReference type="GeneID" id="63820403"/>
<dbReference type="InParanoid" id="A0A165B0L9"/>
<dbReference type="SUPFAM" id="SSF47113">
    <property type="entry name" value="Histone-fold"/>
    <property type="match status" value="1"/>
</dbReference>
<accession>A0A165B0L9</accession>
<reference evidence="4 5" key="1">
    <citation type="journal article" date="2016" name="Mol. Biol. Evol.">
        <title>Comparative Genomics of Early-Diverging Mushroom-Forming Fungi Provides Insights into the Origins of Lignocellulose Decay Capabilities.</title>
        <authorList>
            <person name="Nagy L.G."/>
            <person name="Riley R."/>
            <person name="Tritt A."/>
            <person name="Adam C."/>
            <person name="Daum C."/>
            <person name="Floudas D."/>
            <person name="Sun H."/>
            <person name="Yadav J.S."/>
            <person name="Pangilinan J."/>
            <person name="Larsson K.H."/>
            <person name="Matsuura K."/>
            <person name="Barry K."/>
            <person name="Labutti K."/>
            <person name="Kuo R."/>
            <person name="Ohm R.A."/>
            <person name="Bhattacharya S.S."/>
            <person name="Shirouzu T."/>
            <person name="Yoshinaga Y."/>
            <person name="Martin F.M."/>
            <person name="Grigoriev I.V."/>
            <person name="Hibbett D.S."/>
        </authorList>
    </citation>
    <scope>NUCLEOTIDE SEQUENCE [LARGE SCALE GENOMIC DNA]</scope>
    <source>
        <strain evidence="4 5">93-53</strain>
    </source>
</reference>
<proteinExistence type="predicted"/>
<dbReference type="STRING" id="1314785.A0A165B0L9"/>
<dbReference type="InterPro" id="IPR050568">
    <property type="entry name" value="Transcr_DNA_Rep_Reg"/>
</dbReference>
<dbReference type="InterPro" id="IPR003958">
    <property type="entry name" value="CBFA_NFYB_domain"/>
</dbReference>
<feature type="non-terminal residue" evidence="4">
    <location>
        <position position="100"/>
    </location>
</feature>
<dbReference type="AlphaFoldDB" id="A0A165B0L9"/>
<evidence type="ECO:0000313" key="4">
    <source>
        <dbReference type="EMBL" id="KZT00005.1"/>
    </source>
</evidence>
<protein>
    <submittedName>
        <fullName evidence="4">Histone-fold-containing protein</fullName>
    </submittedName>
</protein>
<comment type="subcellular location">
    <subcellularLocation>
        <location evidence="1">Nucleus</location>
    </subcellularLocation>
</comment>
<evidence type="ECO:0000256" key="2">
    <source>
        <dbReference type="ARBA" id="ARBA00023242"/>
    </source>
</evidence>
<dbReference type="Pfam" id="PF00808">
    <property type="entry name" value="CBFD_NFYB_HMF"/>
    <property type="match status" value="1"/>
</dbReference>
<feature type="domain" description="Transcription factor CBF/NF-Y/archaeal histone" evidence="3">
    <location>
        <begin position="9"/>
        <end position="72"/>
    </location>
</feature>
<dbReference type="GO" id="GO:0001046">
    <property type="term" value="F:core promoter sequence-specific DNA binding"/>
    <property type="evidence" value="ECO:0007669"/>
    <property type="project" value="TreeGrafter"/>
</dbReference>
<dbReference type="Gene3D" id="1.10.20.10">
    <property type="entry name" value="Histone, subunit A"/>
    <property type="match status" value="1"/>
</dbReference>
<dbReference type="GO" id="GO:0016251">
    <property type="term" value="F:RNA polymerase II general transcription initiation factor activity"/>
    <property type="evidence" value="ECO:0007669"/>
    <property type="project" value="TreeGrafter"/>
</dbReference>
<dbReference type="CDD" id="cd22906">
    <property type="entry name" value="HFD_DRAP1"/>
    <property type="match status" value="1"/>
</dbReference>
<dbReference type="GO" id="GO:0046982">
    <property type="term" value="F:protein heterodimerization activity"/>
    <property type="evidence" value="ECO:0007669"/>
    <property type="project" value="InterPro"/>
</dbReference>
<dbReference type="OrthoDB" id="653904at2759"/>
<sequence>MKNKNKTTKFPVARIKRIMQKDEEVGKVAQATPIVISKALELFLAMLVDEANKVTADRGAKRVEAYHLKHAVETVEMLDFLKEIVEGVPDPSAGGTIDLD</sequence>
<keyword evidence="2" id="KW-0539">Nucleus</keyword>
<evidence type="ECO:0000313" key="5">
    <source>
        <dbReference type="Proteomes" id="UP000076871"/>
    </source>
</evidence>
<dbReference type="PANTHER" id="PTHR10252">
    <property type="entry name" value="HISTONE-LIKE TRANSCRIPTION FACTOR CCAAT-RELATED"/>
    <property type="match status" value="1"/>
</dbReference>
<dbReference type="EMBL" id="KV427701">
    <property type="protein sequence ID" value="KZT00005.1"/>
    <property type="molecule type" value="Genomic_DNA"/>
</dbReference>
<dbReference type="RefSeq" id="XP_040757745.1">
    <property type="nucleotide sequence ID" value="XM_040903372.1"/>
</dbReference>
<dbReference type="Proteomes" id="UP000076871">
    <property type="component" value="Unassembled WGS sequence"/>
</dbReference>